<dbReference type="EMBL" id="AP024564">
    <property type="protein sequence ID" value="BCU08339.1"/>
    <property type="molecule type" value="Genomic_DNA"/>
</dbReference>
<protein>
    <submittedName>
        <fullName evidence="1">Uncharacterized protein</fullName>
    </submittedName>
</protein>
<keyword evidence="1" id="KW-0614">Plasmid</keyword>
<name>A0ABM7QRX3_9GAMM</name>
<sequence length="103" mass="11212">MFDCVSTYSSVVSRRDTLPSPICATGSRLAAAIKTFDALPFACMISTFQSGGLRKPSPVRRGDLWHTEPLSTVPVRRAEAGQPSRLSQAPPFRAGELTLNYQL</sequence>
<evidence type="ECO:0000313" key="2">
    <source>
        <dbReference type="Proteomes" id="UP000680679"/>
    </source>
</evidence>
<gene>
    <name evidence="1" type="ORF">Atep_30160</name>
</gene>
<organism evidence="1 2">
    <name type="scientific">Allochromatium tepidum</name>
    <dbReference type="NCBI Taxonomy" id="553982"/>
    <lineage>
        <taxon>Bacteria</taxon>
        <taxon>Pseudomonadati</taxon>
        <taxon>Pseudomonadota</taxon>
        <taxon>Gammaproteobacteria</taxon>
        <taxon>Chromatiales</taxon>
        <taxon>Chromatiaceae</taxon>
        <taxon>Allochromatium</taxon>
    </lineage>
</organism>
<dbReference type="Proteomes" id="UP000680679">
    <property type="component" value="Plasmid pAt1"/>
</dbReference>
<keyword evidence="2" id="KW-1185">Reference proteome</keyword>
<accession>A0ABM7QRX3</accession>
<geneLocation type="plasmid" evidence="1 2">
    <name>pAt1</name>
</geneLocation>
<reference evidence="1 2" key="1">
    <citation type="submission" date="2021-04" db="EMBL/GenBank/DDBJ databases">
        <title>Complete genome sequencing of Allochromatium tepidum strain NZ.</title>
        <authorList>
            <person name="Tsukatani Y."/>
            <person name="Mori H."/>
        </authorList>
    </citation>
    <scope>NUCLEOTIDE SEQUENCE [LARGE SCALE GENOMIC DNA]</scope>
    <source>
        <strain evidence="1 2">NZ</strain>
        <plasmid evidence="1 2">pAt1</plasmid>
    </source>
</reference>
<proteinExistence type="predicted"/>
<evidence type="ECO:0000313" key="1">
    <source>
        <dbReference type="EMBL" id="BCU08339.1"/>
    </source>
</evidence>